<evidence type="ECO:0000313" key="1">
    <source>
        <dbReference type="EMBL" id="SEQ11048.1"/>
    </source>
</evidence>
<dbReference type="OrthoDB" id="5469at2"/>
<protein>
    <submittedName>
        <fullName evidence="1">Uncharacterized protein Veg</fullName>
    </submittedName>
</protein>
<reference evidence="1 2" key="1">
    <citation type="submission" date="2016-10" db="EMBL/GenBank/DDBJ databases">
        <authorList>
            <person name="de Groot N.N."/>
        </authorList>
    </citation>
    <scope>NUCLEOTIDE SEQUENCE [LARGE SCALE GENOMIC DNA]</scope>
    <source>
        <strain evidence="1 2">DSM 15695</strain>
    </source>
</reference>
<proteinExistence type="predicted"/>
<accession>A0A1H9DE93</accession>
<dbReference type="AlphaFoldDB" id="A0A1H9DE93"/>
<name>A0A1H9DE93_9LACT</name>
<dbReference type="GO" id="GO:0006355">
    <property type="term" value="P:regulation of DNA-templated transcription"/>
    <property type="evidence" value="ECO:0007669"/>
    <property type="project" value="InterPro"/>
</dbReference>
<dbReference type="PIRSF" id="PIRSF037257">
    <property type="entry name" value="DUF1021"/>
    <property type="match status" value="1"/>
</dbReference>
<dbReference type="Proteomes" id="UP000198833">
    <property type="component" value="Unassembled WGS sequence"/>
</dbReference>
<evidence type="ECO:0000313" key="2">
    <source>
        <dbReference type="Proteomes" id="UP000198833"/>
    </source>
</evidence>
<keyword evidence="2" id="KW-1185">Reference proteome</keyword>
<dbReference type="Gene3D" id="2.30.30.100">
    <property type="match status" value="1"/>
</dbReference>
<sequence length="77" mass="9066">MPKEISEIKEFLDDRLGETVTVTVQMGRKKKKERRGILKETYRSVFVVNLDQDENDFDCVSYSYRDILTKSIEVNFA</sequence>
<dbReference type="Pfam" id="PF06257">
    <property type="entry name" value="VEG"/>
    <property type="match status" value="1"/>
</dbReference>
<dbReference type="EMBL" id="FOEN01000005">
    <property type="protein sequence ID" value="SEQ11048.1"/>
    <property type="molecule type" value="Genomic_DNA"/>
</dbReference>
<gene>
    <name evidence="1" type="ORF">SAMN04488558_10594</name>
</gene>
<organism evidence="1 2">
    <name type="scientific">Ignavigranum ruoffiae</name>
    <dbReference type="NCBI Taxonomy" id="89093"/>
    <lineage>
        <taxon>Bacteria</taxon>
        <taxon>Bacillati</taxon>
        <taxon>Bacillota</taxon>
        <taxon>Bacilli</taxon>
        <taxon>Lactobacillales</taxon>
        <taxon>Aerococcaceae</taxon>
        <taxon>Ignavigranum</taxon>
    </lineage>
</organism>
<dbReference type="RefSeq" id="WP_092571603.1">
    <property type="nucleotide sequence ID" value="NZ_FOEN01000005.1"/>
</dbReference>
<dbReference type="PANTHER" id="PTHR40026:SF1">
    <property type="entry name" value="PROTEIN VEG"/>
    <property type="match status" value="1"/>
</dbReference>
<dbReference type="PANTHER" id="PTHR40026">
    <property type="entry name" value="PROTEIN VEG"/>
    <property type="match status" value="1"/>
</dbReference>
<dbReference type="InterPro" id="IPR009366">
    <property type="entry name" value="Protein_Veg"/>
</dbReference>
<dbReference type="STRING" id="89093.SAMN04488558_10594"/>